<dbReference type="EMBL" id="GL887888">
    <property type="protein sequence ID" value="EGI69676.1"/>
    <property type="molecule type" value="Genomic_DNA"/>
</dbReference>
<proteinExistence type="predicted"/>
<accession>F4W806</accession>
<name>F4W806_ACREC</name>
<dbReference type="AlphaFoldDB" id="F4W806"/>
<protein>
    <submittedName>
        <fullName evidence="1">Uncharacterized protein</fullName>
    </submittedName>
</protein>
<dbReference type="InParanoid" id="F4W806"/>
<gene>
    <name evidence="1" type="ORF">G5I_01583</name>
</gene>
<evidence type="ECO:0000313" key="2">
    <source>
        <dbReference type="Proteomes" id="UP000007755"/>
    </source>
</evidence>
<organism evidence="2">
    <name type="scientific">Acromyrmex echinatior</name>
    <name type="common">Panamanian leafcutter ant</name>
    <name type="synonym">Acromyrmex octospinosus echinatior</name>
    <dbReference type="NCBI Taxonomy" id="103372"/>
    <lineage>
        <taxon>Eukaryota</taxon>
        <taxon>Metazoa</taxon>
        <taxon>Ecdysozoa</taxon>
        <taxon>Arthropoda</taxon>
        <taxon>Hexapoda</taxon>
        <taxon>Insecta</taxon>
        <taxon>Pterygota</taxon>
        <taxon>Neoptera</taxon>
        <taxon>Endopterygota</taxon>
        <taxon>Hymenoptera</taxon>
        <taxon>Apocrita</taxon>
        <taxon>Aculeata</taxon>
        <taxon>Formicoidea</taxon>
        <taxon>Formicidae</taxon>
        <taxon>Myrmicinae</taxon>
        <taxon>Acromyrmex</taxon>
    </lineage>
</organism>
<keyword evidence="2" id="KW-1185">Reference proteome</keyword>
<sequence>MVMKKIATNKQKVGARLELSGWYPAATGPKRRSIAGPLATPTTVLTLGTENPAVGCLCAVPLFPGYRHLTAVVCDFSQEHSPFAITRRYLLCLVAIAPCLPRVSSVFTGLKVSPGFATPGSVVMVDTDAVAPPTLDNDDAG</sequence>
<evidence type="ECO:0000313" key="1">
    <source>
        <dbReference type="EMBL" id="EGI69676.1"/>
    </source>
</evidence>
<reference evidence="1" key="1">
    <citation type="submission" date="2011-02" db="EMBL/GenBank/DDBJ databases">
        <title>The genome of the leaf-cutting ant Acromyrmex echinatior suggests key adaptations to social evolution and fungus farming.</title>
        <authorList>
            <person name="Nygaard S."/>
            <person name="Zhang G."/>
        </authorList>
    </citation>
    <scope>NUCLEOTIDE SEQUENCE</scope>
</reference>
<dbReference type="Proteomes" id="UP000007755">
    <property type="component" value="Unassembled WGS sequence"/>
</dbReference>